<gene>
    <name evidence="1" type="ORF">HELGO_WM13551</name>
</gene>
<dbReference type="EMBL" id="CACVAW010000022">
    <property type="protein sequence ID" value="CAA6806180.1"/>
    <property type="molecule type" value="Genomic_DNA"/>
</dbReference>
<dbReference type="AlphaFoldDB" id="A0A6S6SUE6"/>
<accession>A0A6S6SUE6</accession>
<evidence type="ECO:0000313" key="1">
    <source>
        <dbReference type="EMBL" id="CAA6806180.1"/>
    </source>
</evidence>
<organism evidence="1">
    <name type="scientific">uncultured Campylobacterales bacterium</name>
    <dbReference type="NCBI Taxonomy" id="352960"/>
    <lineage>
        <taxon>Bacteria</taxon>
        <taxon>Pseudomonadati</taxon>
        <taxon>Campylobacterota</taxon>
        <taxon>Epsilonproteobacteria</taxon>
        <taxon>Campylobacterales</taxon>
        <taxon>environmental samples</taxon>
    </lineage>
</organism>
<proteinExistence type="predicted"/>
<protein>
    <submittedName>
        <fullName evidence="1">Uncharacterized protein</fullName>
    </submittedName>
</protein>
<name>A0A6S6SUE6_9BACT</name>
<reference evidence="1" key="1">
    <citation type="submission" date="2020-01" db="EMBL/GenBank/DDBJ databases">
        <authorList>
            <person name="Meier V. D."/>
            <person name="Meier V D."/>
        </authorList>
    </citation>
    <scope>NUCLEOTIDE SEQUENCE</scope>
    <source>
        <strain evidence="1">HLG_WM_MAG_12</strain>
    </source>
</reference>
<sequence>MIKKIEFGVEFMAPPFFNPSSEEVGHLDFDEIPITEKLKQEIKEWDEVYQNTYNDEYPPDSCFKSKKQKQWFYKRGRELFEKLKQELPNVKVYYYDMEYGNVVE</sequence>